<dbReference type="KEGG" id="jsv:CNX70_09250"/>
<reference evidence="9 10" key="1">
    <citation type="submission" date="2017-09" db="EMBL/GenBank/DDBJ databases">
        <title>Complete genome sequence of Janthinobacterium svalbardensis PAMC 27463.</title>
        <authorList>
            <person name="Cho Y.-J."/>
            <person name="Cho A."/>
            <person name="Kim O.-S."/>
            <person name="Lee J.-I."/>
        </authorList>
    </citation>
    <scope>NUCLEOTIDE SEQUENCE [LARGE SCALE GENOMIC DNA]</scope>
    <source>
        <strain evidence="9 10">PAMC 27463</strain>
    </source>
</reference>
<evidence type="ECO:0000259" key="7">
    <source>
        <dbReference type="Pfam" id="PF01609"/>
    </source>
</evidence>
<accession>A0A290WTW3</accession>
<dbReference type="RefSeq" id="WP_096234460.1">
    <property type="nucleotide sequence ID" value="NZ_CP023422.1"/>
</dbReference>
<dbReference type="GO" id="GO:0006313">
    <property type="term" value="P:DNA transposition"/>
    <property type="evidence" value="ECO:0007669"/>
    <property type="project" value="InterPro"/>
</dbReference>
<evidence type="ECO:0000259" key="8">
    <source>
        <dbReference type="Pfam" id="PF05598"/>
    </source>
</evidence>
<dbReference type="GO" id="GO:0004803">
    <property type="term" value="F:transposase activity"/>
    <property type="evidence" value="ECO:0007669"/>
    <property type="project" value="InterPro"/>
</dbReference>
<dbReference type="PANTHER" id="PTHR35604">
    <property type="entry name" value="TRANSPOSASE INSH FOR INSERTION SEQUENCE ELEMENT IS5A-RELATED"/>
    <property type="match status" value="1"/>
</dbReference>
<feature type="domain" description="Transposase InsH N-terminal" evidence="8">
    <location>
        <begin position="14"/>
        <end position="110"/>
    </location>
</feature>
<evidence type="ECO:0000256" key="1">
    <source>
        <dbReference type="ARBA" id="ARBA00003544"/>
    </source>
</evidence>
<comment type="function">
    <text evidence="1">Involved in the transposition of the insertion sequence IS5.</text>
</comment>
<keyword evidence="4" id="KW-0238">DNA-binding</keyword>
<keyword evidence="5" id="KW-0233">DNA recombination</keyword>
<evidence type="ECO:0000256" key="3">
    <source>
        <dbReference type="ARBA" id="ARBA00022578"/>
    </source>
</evidence>
<dbReference type="NCBIfam" id="NF033581">
    <property type="entry name" value="transpos_IS5_4"/>
    <property type="match status" value="1"/>
</dbReference>
<name>A0A290WTW3_9BURK</name>
<dbReference type="Pfam" id="PF05598">
    <property type="entry name" value="DUF772"/>
    <property type="match status" value="1"/>
</dbReference>
<feature type="domain" description="Transposase IS4-like" evidence="7">
    <location>
        <begin position="137"/>
        <end position="311"/>
    </location>
</feature>
<evidence type="ECO:0000256" key="2">
    <source>
        <dbReference type="ARBA" id="ARBA00010075"/>
    </source>
</evidence>
<dbReference type="GO" id="GO:0003677">
    <property type="term" value="F:DNA binding"/>
    <property type="evidence" value="ECO:0007669"/>
    <property type="project" value="UniProtKB-KW"/>
</dbReference>
<dbReference type="Proteomes" id="UP000218437">
    <property type="component" value="Chromosome"/>
</dbReference>
<dbReference type="InterPro" id="IPR047959">
    <property type="entry name" value="Transpos_IS5"/>
</dbReference>
<evidence type="ECO:0000256" key="4">
    <source>
        <dbReference type="ARBA" id="ARBA00023125"/>
    </source>
</evidence>
<dbReference type="EMBL" id="CP023422">
    <property type="protein sequence ID" value="ATD60349.1"/>
    <property type="molecule type" value="Genomic_DNA"/>
</dbReference>
<comment type="similarity">
    <text evidence="2">Belongs to the transposase 11 family.</text>
</comment>
<dbReference type="AlphaFoldDB" id="A0A290WTW3"/>
<keyword evidence="10" id="KW-1185">Reference proteome</keyword>
<evidence type="ECO:0000256" key="6">
    <source>
        <dbReference type="SAM" id="MobiDB-lite"/>
    </source>
</evidence>
<evidence type="ECO:0000256" key="5">
    <source>
        <dbReference type="ARBA" id="ARBA00023172"/>
    </source>
</evidence>
<feature type="region of interest" description="Disordered" evidence="6">
    <location>
        <begin position="150"/>
        <end position="172"/>
    </location>
</feature>
<feature type="compositionally biased region" description="Basic and acidic residues" evidence="6">
    <location>
        <begin position="154"/>
        <end position="172"/>
    </location>
</feature>
<proteinExistence type="inferred from homology"/>
<sequence length="338" mass="37665">MQKSFSDLEYAAKKKLTRRDRFLAEIDSVTPWGKLHKLIEPFYPKVEGAGRPPIGLARMLRMYVAQQCFGLSDEGIEDAIYDSQSIRAFVGIDLGRESAPDATTLLKFRHLLEANGLTRQIFDTINGHLAEKGLMMREGTIVDATLIAAPPSTKNKDGKRDPEMHQSKKGNDWHFGMKAHVGVDATSGLVHTVIGTAGNVADVTQAHALLHGDETAALGDAGYQGVEKRPENIGKPVTWHVAMKRSKRKALPNNKLGRLTEKLEHLKASVRAKVEHPFHVIKNLFRHRKTRYRGLAKNTAQLFTLFAFANLVLAGRRFTITESRIRLDCRKTRGIAST</sequence>
<evidence type="ECO:0000313" key="9">
    <source>
        <dbReference type="EMBL" id="ATD60349.1"/>
    </source>
</evidence>
<dbReference type="PANTHER" id="PTHR35604:SF2">
    <property type="entry name" value="TRANSPOSASE INSH FOR INSERTION SEQUENCE ELEMENT IS5A-RELATED"/>
    <property type="match status" value="1"/>
</dbReference>
<gene>
    <name evidence="9" type="ORF">CNX70_09250</name>
</gene>
<protein>
    <submittedName>
        <fullName evidence="9">IS5/IS1182 family transposase</fullName>
    </submittedName>
</protein>
<keyword evidence="3" id="KW-0815">Transposition</keyword>
<organism evidence="9 10">
    <name type="scientific">Janthinobacterium svalbardensis</name>
    <dbReference type="NCBI Taxonomy" id="368607"/>
    <lineage>
        <taxon>Bacteria</taxon>
        <taxon>Pseudomonadati</taxon>
        <taxon>Pseudomonadota</taxon>
        <taxon>Betaproteobacteria</taxon>
        <taxon>Burkholderiales</taxon>
        <taxon>Oxalobacteraceae</taxon>
        <taxon>Janthinobacterium</taxon>
    </lineage>
</organism>
<dbReference type="InterPro" id="IPR002559">
    <property type="entry name" value="Transposase_11"/>
</dbReference>
<evidence type="ECO:0000313" key="10">
    <source>
        <dbReference type="Proteomes" id="UP000218437"/>
    </source>
</evidence>
<dbReference type="Pfam" id="PF01609">
    <property type="entry name" value="DDE_Tnp_1"/>
    <property type="match status" value="1"/>
</dbReference>
<dbReference type="InterPro" id="IPR008490">
    <property type="entry name" value="Transposase_InsH_N"/>
</dbReference>